<evidence type="ECO:0000259" key="2">
    <source>
        <dbReference type="Pfam" id="PF23666"/>
    </source>
</evidence>
<gene>
    <name evidence="3" type="ORF">ABDJ38_10145</name>
</gene>
<feature type="domain" description="Rcc01698-like C-terminal" evidence="2">
    <location>
        <begin position="482"/>
        <end position="578"/>
    </location>
</feature>
<evidence type="ECO:0000259" key="1">
    <source>
        <dbReference type="Pfam" id="PF13550"/>
    </source>
</evidence>
<dbReference type="InterPro" id="IPR056490">
    <property type="entry name" value="Rcc01698_C"/>
</dbReference>
<name>A0ABV0CXF2_9SPHN</name>
<sequence length="727" mass="75639">MATLILTTVGTALGGPIGGALGSLLGNQIDRAVFKPGGREGPRLKELAVTSSSYGTPIPRYFGTMRAAGSVIWATDLVETSETTGGGKSSPSVKTYSYSCSFAVALASRPIARLGRIWADGRLLRGAAGDLKVGGVLRVHQGYGDQQPDPLLASAEGALCPAFRGLAYCVFESLQLAEFGNRIPTLAFEITSDDGEVSLVELLEPLEAGAAITRGLEGLGGFSDEGGPVLASLELLDRVYPLACDVGAGPLAIRPRDPAAAPTATLPEAVVDPANESFGGAYGQMSTRRTDHSKLPSAMRYYDVARDYQPGLQRAGGQAPAGQNTVIDFPGALQAGTALHLIEAMATREGVAGDRLQWRMAELDARIAPGALVAVPGRPGKWRVESWEWRDTGVELELTREPGAALPPAIGDPGRNLETPDEVATPTVLMASELPWDGLGSRDERQVIAAASSTTSGWTGAMLYADHGGSLSPLRGTGRQRAVVGTLSSPLPPADPAIIDRTATIDVTLASSDFELASRPFESLAAGANRLLVGAELLQFAQAESVGGAVWRLSGLLRGRGGTEAAALAGTAAGANVVLLDERPIRLETADLGTAAGVAAIGLADDVPAVATIANAGLTLKPLVPVHPRVTVAADGSATLNWTRRARGAWSWSGTVEPPLAEEFERYTVGLGDTVLPEALWEVTAPALQFSSPDWSALHAEHSGKALWVRQVGNSARSDPLYLTTLA</sequence>
<evidence type="ECO:0000313" key="4">
    <source>
        <dbReference type="Proteomes" id="UP001484535"/>
    </source>
</evidence>
<protein>
    <submittedName>
        <fullName evidence="3">Phage tail protein</fullName>
    </submittedName>
</protein>
<dbReference type="InterPro" id="IPR032876">
    <property type="entry name" value="J_dom"/>
</dbReference>
<dbReference type="RefSeq" id="WP_346784983.1">
    <property type="nucleotide sequence ID" value="NZ_JBDLBR010000003.1"/>
</dbReference>
<comment type="caution">
    <text evidence="3">The sequence shown here is derived from an EMBL/GenBank/DDBJ whole genome shotgun (WGS) entry which is preliminary data.</text>
</comment>
<keyword evidence="4" id="KW-1185">Reference proteome</keyword>
<accession>A0ABV0CXF2</accession>
<dbReference type="Proteomes" id="UP001484535">
    <property type="component" value="Unassembled WGS sequence"/>
</dbReference>
<reference evidence="3 4" key="1">
    <citation type="submission" date="2024-05" db="EMBL/GenBank/DDBJ databases">
        <authorList>
            <person name="Park S."/>
        </authorList>
    </citation>
    <scope>NUCLEOTIDE SEQUENCE [LARGE SCALE GENOMIC DNA]</scope>
    <source>
        <strain evidence="3 4">DGU5</strain>
    </source>
</reference>
<feature type="domain" description="Tip attachment protein J" evidence="1">
    <location>
        <begin position="229"/>
        <end position="389"/>
    </location>
</feature>
<evidence type="ECO:0000313" key="3">
    <source>
        <dbReference type="EMBL" id="MEN7537533.1"/>
    </source>
</evidence>
<dbReference type="Pfam" id="PF13550">
    <property type="entry name" value="Phage-tail_3"/>
    <property type="match status" value="1"/>
</dbReference>
<organism evidence="3 4">
    <name type="scientific">Aurantiacibacter flavus</name>
    <dbReference type="NCBI Taxonomy" id="3145232"/>
    <lineage>
        <taxon>Bacteria</taxon>
        <taxon>Pseudomonadati</taxon>
        <taxon>Pseudomonadota</taxon>
        <taxon>Alphaproteobacteria</taxon>
        <taxon>Sphingomonadales</taxon>
        <taxon>Erythrobacteraceae</taxon>
        <taxon>Aurantiacibacter</taxon>
    </lineage>
</organism>
<dbReference type="EMBL" id="JBDLBR010000003">
    <property type="protein sequence ID" value="MEN7537533.1"/>
    <property type="molecule type" value="Genomic_DNA"/>
</dbReference>
<dbReference type="Pfam" id="PF23666">
    <property type="entry name" value="Rcc01698_C"/>
    <property type="match status" value="1"/>
</dbReference>
<proteinExistence type="predicted"/>